<protein>
    <submittedName>
        <fullName evidence="1">Uncharacterized protein</fullName>
    </submittedName>
</protein>
<organism evidence="1 2">
    <name type="scientific">Anisodus acutangulus</name>
    <dbReference type="NCBI Taxonomy" id="402998"/>
    <lineage>
        <taxon>Eukaryota</taxon>
        <taxon>Viridiplantae</taxon>
        <taxon>Streptophyta</taxon>
        <taxon>Embryophyta</taxon>
        <taxon>Tracheophyta</taxon>
        <taxon>Spermatophyta</taxon>
        <taxon>Magnoliopsida</taxon>
        <taxon>eudicotyledons</taxon>
        <taxon>Gunneridae</taxon>
        <taxon>Pentapetalae</taxon>
        <taxon>asterids</taxon>
        <taxon>lamiids</taxon>
        <taxon>Solanales</taxon>
        <taxon>Solanaceae</taxon>
        <taxon>Solanoideae</taxon>
        <taxon>Hyoscyameae</taxon>
        <taxon>Anisodus</taxon>
    </lineage>
</organism>
<reference evidence="2" key="1">
    <citation type="journal article" date="2023" name="Proc. Natl. Acad. Sci. U.S.A.">
        <title>Genomic and structural basis for evolution of tropane alkaloid biosynthesis.</title>
        <authorList>
            <person name="Wanga Y.-J."/>
            <person name="Taina T."/>
            <person name="Yua J.-Y."/>
            <person name="Lia J."/>
            <person name="Xua B."/>
            <person name="Chenc J."/>
            <person name="D'Auriad J.C."/>
            <person name="Huanga J.-P."/>
            <person name="Huanga S.-X."/>
        </authorList>
    </citation>
    <scope>NUCLEOTIDE SEQUENCE [LARGE SCALE GENOMIC DNA]</scope>
    <source>
        <strain evidence="2">cv. KIB-2019</strain>
    </source>
</reference>
<name>A0A9Q1M7E9_9SOLA</name>
<gene>
    <name evidence="1" type="ORF">K7X08_024238</name>
</gene>
<keyword evidence="2" id="KW-1185">Reference proteome</keyword>
<dbReference type="AlphaFoldDB" id="A0A9Q1M7E9"/>
<comment type="caution">
    <text evidence="1">The sequence shown here is derived from an EMBL/GenBank/DDBJ whole genome shotgun (WGS) entry which is preliminary data.</text>
</comment>
<proteinExistence type="predicted"/>
<evidence type="ECO:0000313" key="1">
    <source>
        <dbReference type="EMBL" id="KAJ8553560.1"/>
    </source>
</evidence>
<dbReference type="EMBL" id="JAJAGQ010000009">
    <property type="protein sequence ID" value="KAJ8553560.1"/>
    <property type="molecule type" value="Genomic_DNA"/>
</dbReference>
<accession>A0A9Q1M7E9</accession>
<dbReference type="Proteomes" id="UP001152561">
    <property type="component" value="Unassembled WGS sequence"/>
</dbReference>
<evidence type="ECO:0000313" key="2">
    <source>
        <dbReference type="Proteomes" id="UP001152561"/>
    </source>
</evidence>
<sequence length="103" mass="11838">MVTQLSIFLQLARVKAANLSSTGSIFLILVTEKEKFFEFLVCTNSLGSEDRSLGTREDELARVICWLFKFYPASVFQIYRFYLNHSLHKNELDFAHGVKPDSV</sequence>